<reference evidence="1" key="1">
    <citation type="journal article" date="2014" name="Front. Microbiol.">
        <title>High frequency of phylogenetically diverse reductive dehalogenase-homologous genes in deep subseafloor sedimentary metagenomes.</title>
        <authorList>
            <person name="Kawai M."/>
            <person name="Futagami T."/>
            <person name="Toyoda A."/>
            <person name="Takaki Y."/>
            <person name="Nishi S."/>
            <person name="Hori S."/>
            <person name="Arai W."/>
            <person name="Tsubouchi T."/>
            <person name="Morono Y."/>
            <person name="Uchiyama I."/>
            <person name="Ito T."/>
            <person name="Fujiyama A."/>
            <person name="Inagaki F."/>
            <person name="Takami H."/>
        </authorList>
    </citation>
    <scope>NUCLEOTIDE SEQUENCE</scope>
    <source>
        <strain evidence="1">Expedition CK06-06</strain>
    </source>
</reference>
<proteinExistence type="predicted"/>
<evidence type="ECO:0008006" key="2">
    <source>
        <dbReference type="Google" id="ProtNLM"/>
    </source>
</evidence>
<organism evidence="1">
    <name type="scientific">marine sediment metagenome</name>
    <dbReference type="NCBI Taxonomy" id="412755"/>
    <lineage>
        <taxon>unclassified sequences</taxon>
        <taxon>metagenomes</taxon>
        <taxon>ecological metagenomes</taxon>
    </lineage>
</organism>
<name>X0VMJ3_9ZZZZ</name>
<comment type="caution">
    <text evidence="1">The sequence shown here is derived from an EMBL/GenBank/DDBJ whole genome shotgun (WGS) entry which is preliminary data.</text>
</comment>
<protein>
    <recommendedName>
        <fullName evidence="2">Ribbon-helix-helix protein CopG domain-containing protein</fullName>
    </recommendedName>
</protein>
<accession>X0VMJ3</accession>
<sequence length="82" mass="9664">MGRGEQLNVYIPADKLDAVKRLRRLSKSMGKPINWLVVDAITQYLNEQAPPNAHFRSFDLKVRSPIRREEIYEEQLARKLER</sequence>
<dbReference type="AlphaFoldDB" id="X0VMJ3"/>
<evidence type="ECO:0000313" key="1">
    <source>
        <dbReference type="EMBL" id="GAG13693.1"/>
    </source>
</evidence>
<dbReference type="EMBL" id="BARS01022437">
    <property type="protein sequence ID" value="GAG13693.1"/>
    <property type="molecule type" value="Genomic_DNA"/>
</dbReference>
<gene>
    <name evidence="1" type="ORF">S01H1_35875</name>
</gene>